<dbReference type="Proteomes" id="UP000675881">
    <property type="component" value="Chromosome 5"/>
</dbReference>
<keyword evidence="7" id="KW-1185">Reference proteome</keyword>
<keyword evidence="3 6" id="KW-0560">Oxidoreductase</keyword>
<dbReference type="EC" id="1.13.11.63" evidence="6"/>
<dbReference type="OrthoDB" id="1069523at2759"/>
<accession>A0A7R8H9I4</accession>
<comment type="cofactor">
    <cofactor evidence="5">
        <name>Fe(2+)</name>
        <dbReference type="ChEBI" id="CHEBI:29033"/>
    </cofactor>
    <text evidence="5">Binds 1 Fe(2+) ion per subunit.</text>
</comment>
<dbReference type="EMBL" id="HG994584">
    <property type="protein sequence ID" value="CAF2941739.1"/>
    <property type="molecule type" value="Genomic_DNA"/>
</dbReference>
<dbReference type="AlphaFoldDB" id="A0A7R8H9I4"/>
<dbReference type="InterPro" id="IPR004294">
    <property type="entry name" value="Carotenoid_Oase"/>
</dbReference>
<gene>
    <name evidence="6" type="ORF">LSAA_9909</name>
</gene>
<reference evidence="6" key="1">
    <citation type="submission" date="2021-02" db="EMBL/GenBank/DDBJ databases">
        <authorList>
            <person name="Bekaert M."/>
        </authorList>
    </citation>
    <scope>NUCLEOTIDE SEQUENCE</scope>
    <source>
        <strain evidence="6">IoA-00</strain>
    </source>
</reference>
<evidence type="ECO:0000313" key="6">
    <source>
        <dbReference type="EMBL" id="CAF2941739.1"/>
    </source>
</evidence>
<keyword evidence="4 5" id="KW-0408">Iron</keyword>
<evidence type="ECO:0000256" key="1">
    <source>
        <dbReference type="ARBA" id="ARBA00006787"/>
    </source>
</evidence>
<feature type="binding site" evidence="5">
    <location>
        <position position="537"/>
    </location>
    <ligand>
        <name>Fe cation</name>
        <dbReference type="ChEBI" id="CHEBI:24875"/>
        <note>catalytic</note>
    </ligand>
</feature>
<organism evidence="6 7">
    <name type="scientific">Lepeophtheirus salmonis</name>
    <name type="common">Salmon louse</name>
    <name type="synonym">Caligus salmonis</name>
    <dbReference type="NCBI Taxonomy" id="72036"/>
    <lineage>
        <taxon>Eukaryota</taxon>
        <taxon>Metazoa</taxon>
        <taxon>Ecdysozoa</taxon>
        <taxon>Arthropoda</taxon>
        <taxon>Crustacea</taxon>
        <taxon>Multicrustacea</taxon>
        <taxon>Hexanauplia</taxon>
        <taxon>Copepoda</taxon>
        <taxon>Siphonostomatoida</taxon>
        <taxon>Caligidae</taxon>
        <taxon>Lepeophtheirus</taxon>
    </lineage>
</organism>
<evidence type="ECO:0000313" key="7">
    <source>
        <dbReference type="Proteomes" id="UP000675881"/>
    </source>
</evidence>
<dbReference type="PANTHER" id="PTHR10543:SF24">
    <property type="entry name" value="CAROTENOID ISOMEROOXYGENASE"/>
    <property type="match status" value="1"/>
</dbReference>
<dbReference type="PANTHER" id="PTHR10543">
    <property type="entry name" value="BETA-CAROTENE DIOXYGENASE"/>
    <property type="match status" value="1"/>
</dbReference>
<dbReference type="GO" id="GO:0046872">
    <property type="term" value="F:metal ion binding"/>
    <property type="evidence" value="ECO:0007669"/>
    <property type="project" value="UniProtKB-KW"/>
</dbReference>
<proteinExistence type="inferred from homology"/>
<protein>
    <submittedName>
        <fullName evidence="6">BCMO1</fullName>
        <ecNumber evidence="6">1.13.11.63</ecNumber>
    </submittedName>
</protein>
<evidence type="ECO:0000256" key="2">
    <source>
        <dbReference type="ARBA" id="ARBA00022723"/>
    </source>
</evidence>
<evidence type="ECO:0000256" key="5">
    <source>
        <dbReference type="PIRSR" id="PIRSR604294-1"/>
    </source>
</evidence>
<dbReference type="GO" id="GO:0010436">
    <property type="term" value="F:carotenoid dioxygenase activity"/>
    <property type="evidence" value="ECO:0007669"/>
    <property type="project" value="TreeGrafter"/>
</dbReference>
<dbReference type="Pfam" id="PF03055">
    <property type="entry name" value="RPE65"/>
    <property type="match status" value="1"/>
</dbReference>
<evidence type="ECO:0000256" key="3">
    <source>
        <dbReference type="ARBA" id="ARBA00023002"/>
    </source>
</evidence>
<name>A0A7R8H9I4_LEPSM</name>
<feature type="binding site" evidence="5">
    <location>
        <position position="255"/>
    </location>
    <ligand>
        <name>Fe cation</name>
        <dbReference type="ChEBI" id="CHEBI:24875"/>
        <note>catalytic</note>
    </ligand>
</feature>
<dbReference type="GO" id="GO:0003834">
    <property type="term" value="F:beta-carotene 15,15'-dioxygenase activity"/>
    <property type="evidence" value="ECO:0007669"/>
    <property type="project" value="UniProtKB-EC"/>
</dbReference>
<dbReference type="GO" id="GO:0016121">
    <property type="term" value="P:carotene catabolic process"/>
    <property type="evidence" value="ECO:0007669"/>
    <property type="project" value="TreeGrafter"/>
</dbReference>
<comment type="similarity">
    <text evidence="1">Belongs to the carotenoid oxygenase family.</text>
</comment>
<evidence type="ECO:0000256" key="4">
    <source>
        <dbReference type="ARBA" id="ARBA00023004"/>
    </source>
</evidence>
<sequence>MEFNKNLFINATTCKEKAGTLTGSDLPGWIQGTVLYNGPCGIYDYKNMTVNHWFDGLSIMSSFKIKDHGKDIIYTKKFLNSDAYSDNMDHGKAVRAEFGTPGLSEGCKQPHPGRKGSIKPPSGTFLLHRSPSTDNFTPKDATDNCACNFYQYGNLTMASTETAFDRIVDPDTLETQDLVDMSNLVNIKTGRPLRDHNGDLYNVAASFVAGLKYHFIKFPRPDENGSINQENYPNDVKFVATLPTPRFPHHLAYVHSFGMTDNYLVFCEQPWVSNMIKLTNCRSQGKSFKECLEWMPSENNRFYVIDKSTGRNMEIKYMTDASFYFLNFINCYESGEHVIVDIIAYDDPEILNDMYIETLRTSSSFTGVAHKSKILRFVLPLDYQEDHIDLNGGKWRDATAIRAHNTIVLHGSILTDRKGMEHPKLNPNFMFRKYNFTYVVGWMHSLDPDCYYANAITKINVETGDKTSWRADDKYSHPSEVVFIPNPAGTSEDDGVLISCVSNARDQNKSYMVFISARNMKEIARVEFDETIPFGSHTYYIQQ</sequence>
<keyword evidence="2 5" id="KW-0479">Metal-binding</keyword>